<dbReference type="GeneID" id="37136121"/>
<organism evidence="5 6">
    <name type="scientific">Aspergillus uvarum CBS 121591</name>
    <dbReference type="NCBI Taxonomy" id="1448315"/>
    <lineage>
        <taxon>Eukaryota</taxon>
        <taxon>Fungi</taxon>
        <taxon>Dikarya</taxon>
        <taxon>Ascomycota</taxon>
        <taxon>Pezizomycotina</taxon>
        <taxon>Eurotiomycetes</taxon>
        <taxon>Eurotiomycetidae</taxon>
        <taxon>Eurotiales</taxon>
        <taxon>Aspergillaceae</taxon>
        <taxon>Aspergillus</taxon>
        <taxon>Aspergillus subgen. Circumdati</taxon>
    </lineage>
</organism>
<dbReference type="CDD" id="cd08249">
    <property type="entry name" value="enoyl_reductase_like"/>
    <property type="match status" value="1"/>
</dbReference>
<evidence type="ECO:0000313" key="5">
    <source>
        <dbReference type="EMBL" id="PYH81052.1"/>
    </source>
</evidence>
<evidence type="ECO:0000256" key="3">
    <source>
        <dbReference type="ARBA" id="ARBA00023002"/>
    </source>
</evidence>
<dbReference type="SUPFAM" id="SSF51735">
    <property type="entry name" value="NAD(P)-binding Rossmann-fold domains"/>
    <property type="match status" value="1"/>
</dbReference>
<dbReference type="EMBL" id="KZ821705">
    <property type="protein sequence ID" value="PYH81052.1"/>
    <property type="molecule type" value="Genomic_DNA"/>
</dbReference>
<sequence length="329" mass="35242">MRALVTIEGGKAEIQKVPVPQPLPGHALIKVNATAQSNDLNGIALAKPGVVCGDDFAGTVVDPNGTSLRKGQRVAGFVMGSDTNPPRGTFAQYAMVHPDYIFAVPDSVSDTAAASISLSLATATVSLNWLELPNATDPVDEPFPIFIYGASSSVGLFAVQLAKMANLFVIATASKRNHDLVRGYGADVVIDYRDVDWVEQVQRAANQKLRHVFDTISTYETTKAAVRTLSPAGGHIVCIMARTAEEIGLPPGVNLNVALCYSVFGENLRTKDDVTTWKKYLKHLPAWLESKALIPNPLWEFGGLDDILEGLAVQQKGGVSGQKIVYSIV</sequence>
<dbReference type="InterPro" id="IPR013149">
    <property type="entry name" value="ADH-like_C"/>
</dbReference>
<name>A0A319DP21_9EURO</name>
<keyword evidence="2" id="KW-0547">Nucleotide-binding</keyword>
<dbReference type="InterPro" id="IPR011032">
    <property type="entry name" value="GroES-like_sf"/>
</dbReference>
<dbReference type="GO" id="GO:0000166">
    <property type="term" value="F:nucleotide binding"/>
    <property type="evidence" value="ECO:0007669"/>
    <property type="project" value="UniProtKB-KW"/>
</dbReference>
<dbReference type="OrthoDB" id="4479697at2759"/>
<reference evidence="5 6" key="1">
    <citation type="submission" date="2016-12" db="EMBL/GenBank/DDBJ databases">
        <title>The genomes of Aspergillus section Nigri reveals drivers in fungal speciation.</title>
        <authorList>
            <consortium name="DOE Joint Genome Institute"/>
            <person name="Vesth T.C."/>
            <person name="Nybo J."/>
            <person name="Theobald S."/>
            <person name="Brandl J."/>
            <person name="Frisvad J.C."/>
            <person name="Nielsen K.F."/>
            <person name="Lyhne E.K."/>
            <person name="Kogle M.E."/>
            <person name="Kuo A."/>
            <person name="Riley R."/>
            <person name="Clum A."/>
            <person name="Nolan M."/>
            <person name="Lipzen A."/>
            <person name="Salamov A."/>
            <person name="Henrissat B."/>
            <person name="Wiebenga A."/>
            <person name="De Vries R.P."/>
            <person name="Grigoriev I.V."/>
            <person name="Mortensen U.H."/>
            <person name="Andersen M.R."/>
            <person name="Baker S.E."/>
        </authorList>
    </citation>
    <scope>NUCLEOTIDE SEQUENCE [LARGE SCALE GENOMIC DNA]</scope>
    <source>
        <strain evidence="5 6">CBS 121591</strain>
    </source>
</reference>
<dbReference type="InterPro" id="IPR020843">
    <property type="entry name" value="ER"/>
</dbReference>
<evidence type="ECO:0000259" key="4">
    <source>
        <dbReference type="SMART" id="SM00829"/>
    </source>
</evidence>
<dbReference type="RefSeq" id="XP_025491252.1">
    <property type="nucleotide sequence ID" value="XM_025633380.1"/>
</dbReference>
<dbReference type="PANTHER" id="PTHR45348">
    <property type="entry name" value="HYPOTHETICAL OXIDOREDUCTASE (EUROFUNG)"/>
    <property type="match status" value="1"/>
</dbReference>
<dbReference type="Gene3D" id="3.90.180.10">
    <property type="entry name" value="Medium-chain alcohol dehydrogenases, catalytic domain"/>
    <property type="match status" value="1"/>
</dbReference>
<evidence type="ECO:0000313" key="6">
    <source>
        <dbReference type="Proteomes" id="UP000248340"/>
    </source>
</evidence>
<keyword evidence="6" id="KW-1185">Reference proteome</keyword>
<evidence type="ECO:0000256" key="1">
    <source>
        <dbReference type="ARBA" id="ARBA00008072"/>
    </source>
</evidence>
<dbReference type="AlphaFoldDB" id="A0A319DP21"/>
<feature type="domain" description="Enoyl reductase (ER)" evidence="4">
    <location>
        <begin position="9"/>
        <end position="325"/>
    </location>
</feature>
<dbReference type="Proteomes" id="UP000248340">
    <property type="component" value="Unassembled WGS sequence"/>
</dbReference>
<dbReference type="SMART" id="SM00829">
    <property type="entry name" value="PKS_ER"/>
    <property type="match status" value="1"/>
</dbReference>
<dbReference type="GO" id="GO:0016651">
    <property type="term" value="F:oxidoreductase activity, acting on NAD(P)H"/>
    <property type="evidence" value="ECO:0007669"/>
    <property type="project" value="InterPro"/>
</dbReference>
<dbReference type="STRING" id="1448315.A0A319DP21"/>
<accession>A0A319DP21</accession>
<proteinExistence type="inferred from homology"/>
<dbReference type="InterPro" id="IPR013154">
    <property type="entry name" value="ADH-like_N"/>
</dbReference>
<protein>
    <submittedName>
        <fullName evidence="5">NAD(P)-binding protein</fullName>
    </submittedName>
</protein>
<dbReference type="SUPFAM" id="SSF50129">
    <property type="entry name" value="GroES-like"/>
    <property type="match status" value="1"/>
</dbReference>
<dbReference type="Gene3D" id="3.40.50.720">
    <property type="entry name" value="NAD(P)-binding Rossmann-like Domain"/>
    <property type="match status" value="1"/>
</dbReference>
<dbReference type="VEuPathDB" id="FungiDB:BO82DRAFT_337087"/>
<dbReference type="Pfam" id="PF00107">
    <property type="entry name" value="ADH_zinc_N"/>
    <property type="match status" value="1"/>
</dbReference>
<dbReference type="PANTHER" id="PTHR45348:SF7">
    <property type="entry name" value="ZINC BINDING OXIDOREDUCTASE, PUTATIVE-RELATED"/>
    <property type="match status" value="1"/>
</dbReference>
<dbReference type="InterPro" id="IPR047122">
    <property type="entry name" value="Trans-enoyl_RdTase-like"/>
</dbReference>
<dbReference type="InterPro" id="IPR036291">
    <property type="entry name" value="NAD(P)-bd_dom_sf"/>
</dbReference>
<gene>
    <name evidence="5" type="ORF">BO82DRAFT_337087</name>
</gene>
<keyword evidence="3" id="KW-0560">Oxidoreductase</keyword>
<comment type="similarity">
    <text evidence="1">Belongs to the zinc-containing alcohol dehydrogenase family.</text>
</comment>
<evidence type="ECO:0000256" key="2">
    <source>
        <dbReference type="ARBA" id="ARBA00022741"/>
    </source>
</evidence>
<dbReference type="Pfam" id="PF08240">
    <property type="entry name" value="ADH_N"/>
    <property type="match status" value="1"/>
</dbReference>